<dbReference type="Gene3D" id="2.60.120.10">
    <property type="entry name" value="Jelly Rolls"/>
    <property type="match status" value="1"/>
</dbReference>
<evidence type="ECO:0000259" key="3">
    <source>
        <dbReference type="PROSITE" id="PS51371"/>
    </source>
</evidence>
<dbReference type="PANTHER" id="PTHR43080:SF2">
    <property type="entry name" value="CBS DOMAIN-CONTAINING PROTEIN"/>
    <property type="match status" value="1"/>
</dbReference>
<evidence type="ECO:0000313" key="5">
    <source>
        <dbReference type="Proteomes" id="UP000483379"/>
    </source>
</evidence>
<dbReference type="InterPro" id="IPR014710">
    <property type="entry name" value="RmlC-like_jellyroll"/>
</dbReference>
<accession>A0A6M0K1D9</accession>
<sequence>MDVELIEIQEFLASHPPFDQLPADVLQRLPKRLTVRYFRRGTAFPPTDPEQSCLYILRRGAVELRDEQGELVGKLAEGDLCEQQCRKDAPEPGYQGKTAEDTLVYVLPCAELTALRAQSEAFSEHFDQSLSNRLRKALDVVVDTPSTGLMTVRVRDMVKRGPITSSPDTSIRDAAKIMSEHHVSSLLIMDGEHLAGMITDRDLRNRCVAAGLPTDRPVREIMTEKLVSVDMETLGFQALIAMTRLNVHHLPVLEDDRVAGLISSTDLTRFQSANSVYLVGDIHRADSIETLVKISAKVSELQVHLVTGGATASHVGQAVSAITDAITQRLIELAEAELGSPPVPYAWVVGGSQARREQSWHSDQDNALVISDQMKPDDEPYFAALAKFVNDGLNACGFVYCPGDVMAMNPKWRQTLRIWNKYFTNWILKPEPMALMLSSVFFDLRPLHDPADLFDELQERMLDQSRANRIFIAYMAANAVKNRPPLGFFRNIVLIHGGDHDHTFDIKHRGIVPIIDLARVYSLTAGIPETNTIERLQAAAERGALSKDGAANLVDALEFIGTLRIRHQAEQLRKGQKADNFLSPDELSPLERGHLKEAFLLINTMQESLGQRYQAGRFA</sequence>
<dbReference type="GO" id="GO:0008773">
    <property type="term" value="F:[protein-PII] uridylyltransferase activity"/>
    <property type="evidence" value="ECO:0007669"/>
    <property type="project" value="InterPro"/>
</dbReference>
<dbReference type="SUPFAM" id="SSF51206">
    <property type="entry name" value="cAMP-binding domain-like"/>
    <property type="match status" value="1"/>
</dbReference>
<dbReference type="PROSITE" id="PS51371">
    <property type="entry name" value="CBS"/>
    <property type="match status" value="2"/>
</dbReference>
<dbReference type="SMART" id="SM00116">
    <property type="entry name" value="CBS"/>
    <property type="match status" value="2"/>
</dbReference>
<dbReference type="CDD" id="cd04587">
    <property type="entry name" value="CBS_pair_CAP-ED_NT_Pol-beta-like_DUF294_assoc"/>
    <property type="match status" value="1"/>
</dbReference>
<dbReference type="Pfam" id="PF03445">
    <property type="entry name" value="DUF294"/>
    <property type="match status" value="1"/>
</dbReference>
<evidence type="ECO:0000256" key="1">
    <source>
        <dbReference type="ARBA" id="ARBA00023122"/>
    </source>
</evidence>
<dbReference type="InterPro" id="IPR046342">
    <property type="entry name" value="CBS_dom_sf"/>
</dbReference>
<dbReference type="CDD" id="cd05401">
    <property type="entry name" value="NT_GlnE_GlnD_like"/>
    <property type="match status" value="1"/>
</dbReference>
<proteinExistence type="predicted"/>
<dbReference type="EMBL" id="JAAIJQ010000055">
    <property type="protein sequence ID" value="NEV63582.1"/>
    <property type="molecule type" value="Genomic_DNA"/>
</dbReference>
<name>A0A6M0K1D9_9GAMM</name>
<dbReference type="Pfam" id="PF10335">
    <property type="entry name" value="DUF294_C"/>
    <property type="match status" value="1"/>
</dbReference>
<dbReference type="Gene3D" id="3.10.580.10">
    <property type="entry name" value="CBS-domain"/>
    <property type="match status" value="1"/>
</dbReference>
<dbReference type="InterPro" id="IPR018821">
    <property type="entry name" value="DUF294_put_nucleoTrafse_sb-bd"/>
</dbReference>
<reference evidence="4 5" key="1">
    <citation type="submission" date="2020-02" db="EMBL/GenBank/DDBJ databases">
        <title>Genome sequences of Thiorhodococcus mannitoliphagus and Thiorhodococcus minor, purple sulfur photosynthetic bacteria in the gammaproteobacterial family, Chromatiaceae.</title>
        <authorList>
            <person name="Aviles F.A."/>
            <person name="Meyer T.E."/>
            <person name="Kyndt J.A."/>
        </authorList>
    </citation>
    <scope>NUCLEOTIDE SEQUENCE [LARGE SCALE GENOMIC DNA]</scope>
    <source>
        <strain evidence="4 5">DSM 11518</strain>
    </source>
</reference>
<dbReference type="Pfam" id="PF00571">
    <property type="entry name" value="CBS"/>
    <property type="match status" value="2"/>
</dbReference>
<gene>
    <name evidence="4" type="ORF">G3446_17080</name>
</gene>
<comment type="caution">
    <text evidence="4">The sequence shown here is derived from an EMBL/GenBank/DDBJ whole genome shotgun (WGS) entry which is preliminary data.</text>
</comment>
<keyword evidence="5" id="KW-1185">Reference proteome</keyword>
<keyword evidence="1 2" id="KW-0129">CBS domain</keyword>
<evidence type="ECO:0000256" key="2">
    <source>
        <dbReference type="PROSITE-ProRule" id="PRU00703"/>
    </source>
</evidence>
<dbReference type="AlphaFoldDB" id="A0A6M0K1D9"/>
<dbReference type="InterPro" id="IPR000644">
    <property type="entry name" value="CBS_dom"/>
</dbReference>
<organism evidence="4 5">
    <name type="scientific">Thiorhodococcus minor</name>
    <dbReference type="NCBI Taxonomy" id="57489"/>
    <lineage>
        <taxon>Bacteria</taxon>
        <taxon>Pseudomonadati</taxon>
        <taxon>Pseudomonadota</taxon>
        <taxon>Gammaproteobacteria</taxon>
        <taxon>Chromatiales</taxon>
        <taxon>Chromatiaceae</taxon>
        <taxon>Thiorhodococcus</taxon>
    </lineage>
</organism>
<dbReference type="Proteomes" id="UP000483379">
    <property type="component" value="Unassembled WGS sequence"/>
</dbReference>
<protein>
    <submittedName>
        <fullName evidence="4">Cyclic nucleotide-binding/CBS domain-containing protein</fullName>
    </submittedName>
</protein>
<dbReference type="InterPro" id="IPR005105">
    <property type="entry name" value="GlnD_Uridyltrans_N"/>
</dbReference>
<dbReference type="SUPFAM" id="SSF54631">
    <property type="entry name" value="CBS-domain pair"/>
    <property type="match status" value="1"/>
</dbReference>
<feature type="domain" description="CBS" evidence="3">
    <location>
        <begin position="157"/>
        <end position="214"/>
    </location>
</feature>
<feature type="domain" description="CBS" evidence="3">
    <location>
        <begin position="222"/>
        <end position="278"/>
    </location>
</feature>
<dbReference type="InterPro" id="IPR018490">
    <property type="entry name" value="cNMP-bd_dom_sf"/>
</dbReference>
<dbReference type="RefSeq" id="WP_164454044.1">
    <property type="nucleotide sequence ID" value="NZ_JAAIJQ010000055.1"/>
</dbReference>
<dbReference type="PANTHER" id="PTHR43080">
    <property type="entry name" value="CBS DOMAIN-CONTAINING PROTEIN CBSX3, MITOCHONDRIAL"/>
    <property type="match status" value="1"/>
</dbReference>
<dbReference type="InterPro" id="IPR051257">
    <property type="entry name" value="Diverse_CBS-Domain"/>
</dbReference>
<evidence type="ECO:0000313" key="4">
    <source>
        <dbReference type="EMBL" id="NEV63582.1"/>
    </source>
</evidence>